<accession>A0A0N4WTC4</accession>
<evidence type="ECO:0000313" key="4">
    <source>
        <dbReference type="WBParaSite" id="HPLM_0001483201-mRNA-1"/>
    </source>
</evidence>
<feature type="compositionally biased region" description="Basic and acidic residues" evidence="1">
    <location>
        <begin position="16"/>
        <end position="25"/>
    </location>
</feature>
<dbReference type="WBParaSite" id="HPLM_0001483201-mRNA-1">
    <property type="protein sequence ID" value="HPLM_0001483201-mRNA-1"/>
    <property type="gene ID" value="HPLM_0001483201"/>
</dbReference>
<keyword evidence="3" id="KW-1185">Reference proteome</keyword>
<dbReference type="STRING" id="6290.A0A0N4WTC4"/>
<dbReference type="OrthoDB" id="5852739at2759"/>
<reference evidence="4" key="1">
    <citation type="submission" date="2017-02" db="UniProtKB">
        <authorList>
            <consortium name="WormBaseParasite"/>
        </authorList>
    </citation>
    <scope>IDENTIFICATION</scope>
</reference>
<evidence type="ECO:0000256" key="1">
    <source>
        <dbReference type="SAM" id="MobiDB-lite"/>
    </source>
</evidence>
<gene>
    <name evidence="2" type="ORF">HPLM_LOCUS14824</name>
</gene>
<sequence>MEKPSHNNNVNNNFRSLKEISDKARTSLGSGAQDPRPSPMEKMRGLPRSELSRSKKSVRIGSLNVGSLTGKSRGIADLRKRRNIQVLCHQETRWKGPKVREIGEGVKLFYNGVDTQRNGVAMAVADSFKNSVSTVSRISSRIMAVRIHTKDGYWAIISVYAPQVGCPVVEKDEFYLNERGFLI</sequence>
<dbReference type="AlphaFoldDB" id="A0A0N4WTC4"/>
<dbReference type="Proteomes" id="UP000268014">
    <property type="component" value="Unassembled WGS sequence"/>
</dbReference>
<proteinExistence type="predicted"/>
<dbReference type="SUPFAM" id="SSF56219">
    <property type="entry name" value="DNase I-like"/>
    <property type="match status" value="1"/>
</dbReference>
<reference evidence="2 3" key="2">
    <citation type="submission" date="2018-11" db="EMBL/GenBank/DDBJ databases">
        <authorList>
            <consortium name="Pathogen Informatics"/>
        </authorList>
    </citation>
    <scope>NUCLEOTIDE SEQUENCE [LARGE SCALE GENOMIC DNA]</scope>
    <source>
        <strain evidence="2 3">MHpl1</strain>
    </source>
</reference>
<evidence type="ECO:0000313" key="3">
    <source>
        <dbReference type="Proteomes" id="UP000268014"/>
    </source>
</evidence>
<dbReference type="EMBL" id="UZAF01018721">
    <property type="protein sequence ID" value="VDO54315.1"/>
    <property type="molecule type" value="Genomic_DNA"/>
</dbReference>
<dbReference type="InterPro" id="IPR036691">
    <property type="entry name" value="Endo/exonu/phosph_ase_sf"/>
</dbReference>
<name>A0A0N4WTC4_HAEPC</name>
<dbReference type="Gene3D" id="3.60.10.10">
    <property type="entry name" value="Endonuclease/exonuclease/phosphatase"/>
    <property type="match status" value="1"/>
</dbReference>
<protein>
    <submittedName>
        <fullName evidence="4">Endo/exonuclease/phosphatase domain-containing protein</fullName>
    </submittedName>
</protein>
<evidence type="ECO:0000313" key="2">
    <source>
        <dbReference type="EMBL" id="VDO54315.1"/>
    </source>
</evidence>
<dbReference type="OMA" id="RIRCAFW"/>
<feature type="region of interest" description="Disordered" evidence="1">
    <location>
        <begin position="1"/>
        <end position="56"/>
    </location>
</feature>
<organism evidence="4">
    <name type="scientific">Haemonchus placei</name>
    <name type="common">Barber's pole worm</name>
    <dbReference type="NCBI Taxonomy" id="6290"/>
    <lineage>
        <taxon>Eukaryota</taxon>
        <taxon>Metazoa</taxon>
        <taxon>Ecdysozoa</taxon>
        <taxon>Nematoda</taxon>
        <taxon>Chromadorea</taxon>
        <taxon>Rhabditida</taxon>
        <taxon>Rhabditina</taxon>
        <taxon>Rhabditomorpha</taxon>
        <taxon>Strongyloidea</taxon>
        <taxon>Trichostrongylidae</taxon>
        <taxon>Haemonchus</taxon>
    </lineage>
</organism>